<feature type="domain" description="Major facilitator superfamily (MFS) profile" evidence="9">
    <location>
        <begin position="1"/>
        <end position="388"/>
    </location>
</feature>
<dbReference type="InterPro" id="IPR051084">
    <property type="entry name" value="H+-coupled_symporters"/>
</dbReference>
<evidence type="ECO:0000256" key="2">
    <source>
        <dbReference type="ARBA" id="ARBA00022448"/>
    </source>
</evidence>
<dbReference type="Pfam" id="PF07690">
    <property type="entry name" value="MFS_1"/>
    <property type="match status" value="1"/>
</dbReference>
<keyword evidence="4 8" id="KW-0812">Transmembrane</keyword>
<feature type="transmembrane region" description="Helical" evidence="8">
    <location>
        <begin position="20"/>
        <end position="44"/>
    </location>
</feature>
<comment type="caution">
    <text evidence="10">The sequence shown here is derived from an EMBL/GenBank/DDBJ whole genome shotgun (WGS) entry which is preliminary data.</text>
</comment>
<reference evidence="10 11" key="1">
    <citation type="submission" date="2019-04" db="EMBL/GenBank/DDBJ databases">
        <title>Trinickia sp. 7GSK02, isolated from subtropical forest soil.</title>
        <authorList>
            <person name="Gao Z.-H."/>
            <person name="Qiu L.-H."/>
        </authorList>
    </citation>
    <scope>NUCLEOTIDE SEQUENCE [LARGE SCALE GENOMIC DNA]</scope>
    <source>
        <strain evidence="10 11">7GSK02</strain>
    </source>
</reference>
<feature type="transmembrane region" description="Helical" evidence="8">
    <location>
        <begin position="335"/>
        <end position="355"/>
    </location>
</feature>
<dbReference type="OrthoDB" id="8984615at2"/>
<keyword evidence="5" id="KW-0769">Symport</keyword>
<dbReference type="SUPFAM" id="SSF103473">
    <property type="entry name" value="MFS general substrate transporter"/>
    <property type="match status" value="1"/>
</dbReference>
<keyword evidence="6 8" id="KW-1133">Transmembrane helix</keyword>
<keyword evidence="3" id="KW-1003">Cell membrane</keyword>
<evidence type="ECO:0000259" key="9">
    <source>
        <dbReference type="PROSITE" id="PS50850"/>
    </source>
</evidence>
<sequence length="409" mass="44093">MALEIGRLFFPATTDKTALALSFSVFASSYLVRPLGSVVFGIVGNRRGPGTALKLSMIGMAVPASLIAFLPTYQAAGYLATGLLIGLKLLQGFAAGGEMPLSGYFVSLNAADKDRGLYCAWVVVSGFLGMLLASGIVFALPYGAALLSRLPGTATAGHWAESWRWPFVLCIPMSLWIYSLRSSIAGETDRQAHRVTQARPILPLIQAMILVAFMEVLIYTAFVWLPNYLHSYLGVSAFDARLTNVLTLVMFSISMVLAGYATRWIDASNIVLLGIGLLVCSSYGLFALLQHGDFSTLLLAQAALAVMGGCVVGVIFVVLPDLFRNNWRSFGMASTYSFATALFGGTAPVVCAYLIKVTHLLTAPALYIMAMGVPAAPVAYRICQQRRRQRRFSLDAIALEQQREPSSTL</sequence>
<dbReference type="AlphaFoldDB" id="A0A4U1HWN8"/>
<accession>A0A4U1HWN8</accession>
<organism evidence="10 11">
    <name type="scientific">Trinickia terrae</name>
    <dbReference type="NCBI Taxonomy" id="2571161"/>
    <lineage>
        <taxon>Bacteria</taxon>
        <taxon>Pseudomonadati</taxon>
        <taxon>Pseudomonadota</taxon>
        <taxon>Betaproteobacteria</taxon>
        <taxon>Burkholderiales</taxon>
        <taxon>Burkholderiaceae</taxon>
        <taxon>Trinickia</taxon>
    </lineage>
</organism>
<keyword evidence="11" id="KW-1185">Reference proteome</keyword>
<feature type="transmembrane region" description="Helical" evidence="8">
    <location>
        <begin position="201"/>
        <end position="225"/>
    </location>
</feature>
<dbReference type="PANTHER" id="PTHR43528">
    <property type="entry name" value="ALPHA-KETOGLUTARATE PERMEASE"/>
    <property type="match status" value="1"/>
</dbReference>
<dbReference type="InterPro" id="IPR036259">
    <property type="entry name" value="MFS_trans_sf"/>
</dbReference>
<evidence type="ECO:0000313" key="11">
    <source>
        <dbReference type="Proteomes" id="UP000305539"/>
    </source>
</evidence>
<gene>
    <name evidence="10" type="ORF">FAZ69_22025</name>
</gene>
<feature type="transmembrane region" description="Helical" evidence="8">
    <location>
        <begin position="51"/>
        <end position="70"/>
    </location>
</feature>
<evidence type="ECO:0000256" key="1">
    <source>
        <dbReference type="ARBA" id="ARBA00004651"/>
    </source>
</evidence>
<dbReference type="InterPro" id="IPR020846">
    <property type="entry name" value="MFS_dom"/>
</dbReference>
<dbReference type="InterPro" id="IPR011701">
    <property type="entry name" value="MFS"/>
</dbReference>
<feature type="transmembrane region" description="Helical" evidence="8">
    <location>
        <begin position="270"/>
        <end position="290"/>
    </location>
</feature>
<feature type="transmembrane region" description="Helical" evidence="8">
    <location>
        <begin position="117"/>
        <end position="143"/>
    </location>
</feature>
<dbReference type="PANTHER" id="PTHR43528:SF1">
    <property type="entry name" value="ALPHA-KETOGLUTARATE PERMEASE"/>
    <property type="match status" value="1"/>
</dbReference>
<dbReference type="EMBL" id="SWJE01000012">
    <property type="protein sequence ID" value="TKC86061.1"/>
    <property type="molecule type" value="Genomic_DNA"/>
</dbReference>
<proteinExistence type="predicted"/>
<evidence type="ECO:0000256" key="4">
    <source>
        <dbReference type="ARBA" id="ARBA00022692"/>
    </source>
</evidence>
<evidence type="ECO:0000313" key="10">
    <source>
        <dbReference type="EMBL" id="TKC86061.1"/>
    </source>
</evidence>
<evidence type="ECO:0000256" key="6">
    <source>
        <dbReference type="ARBA" id="ARBA00022989"/>
    </source>
</evidence>
<keyword evidence="2" id="KW-0813">Transport</keyword>
<dbReference type="Gene3D" id="1.20.1250.20">
    <property type="entry name" value="MFS general substrate transporter like domains"/>
    <property type="match status" value="2"/>
</dbReference>
<feature type="transmembrane region" description="Helical" evidence="8">
    <location>
        <begin position="163"/>
        <end position="180"/>
    </location>
</feature>
<feature type="transmembrane region" description="Helical" evidence="8">
    <location>
        <begin position="302"/>
        <end position="323"/>
    </location>
</feature>
<evidence type="ECO:0000256" key="8">
    <source>
        <dbReference type="SAM" id="Phobius"/>
    </source>
</evidence>
<evidence type="ECO:0000256" key="3">
    <source>
        <dbReference type="ARBA" id="ARBA00022475"/>
    </source>
</evidence>
<dbReference type="Proteomes" id="UP000305539">
    <property type="component" value="Unassembled WGS sequence"/>
</dbReference>
<feature type="transmembrane region" description="Helical" evidence="8">
    <location>
        <begin position="245"/>
        <end position="263"/>
    </location>
</feature>
<evidence type="ECO:0000256" key="5">
    <source>
        <dbReference type="ARBA" id="ARBA00022847"/>
    </source>
</evidence>
<evidence type="ECO:0000256" key="7">
    <source>
        <dbReference type="ARBA" id="ARBA00023136"/>
    </source>
</evidence>
<feature type="transmembrane region" description="Helical" evidence="8">
    <location>
        <begin position="361"/>
        <end position="383"/>
    </location>
</feature>
<dbReference type="PROSITE" id="PS50850">
    <property type="entry name" value="MFS"/>
    <property type="match status" value="1"/>
</dbReference>
<dbReference type="GO" id="GO:0015293">
    <property type="term" value="F:symporter activity"/>
    <property type="evidence" value="ECO:0007669"/>
    <property type="project" value="UniProtKB-KW"/>
</dbReference>
<comment type="subcellular location">
    <subcellularLocation>
        <location evidence="1">Cell membrane</location>
        <topology evidence="1">Multi-pass membrane protein</topology>
    </subcellularLocation>
</comment>
<protein>
    <submittedName>
        <fullName evidence="10">MFS transporter</fullName>
    </submittedName>
</protein>
<dbReference type="GO" id="GO:0005886">
    <property type="term" value="C:plasma membrane"/>
    <property type="evidence" value="ECO:0007669"/>
    <property type="project" value="UniProtKB-SubCell"/>
</dbReference>
<keyword evidence="7 8" id="KW-0472">Membrane</keyword>
<name>A0A4U1HWN8_9BURK</name>